<dbReference type="GeneID" id="28848784"/>
<accession>A0A179FFG7</accession>
<evidence type="ECO:0000313" key="2">
    <source>
        <dbReference type="Proteomes" id="UP000078397"/>
    </source>
</evidence>
<sequence length="124" mass="14262">MALIKATDGDRVLDDPSDEQLHDLLADMNLSCNFVIVERLDRGGEHYIQVALSEEPNYGSYQVEYRDGRPDAHFEATVLRDSDWDSILDHGFERVMQVVCDWVADNARWRTALPWKPLVLSNNQ</sequence>
<dbReference type="AlphaFoldDB" id="A0A179FFG7"/>
<dbReference type="KEGG" id="pchm:VFPPC_05627"/>
<evidence type="ECO:0000313" key="1">
    <source>
        <dbReference type="EMBL" id="OAQ64345.1"/>
    </source>
</evidence>
<proteinExistence type="predicted"/>
<dbReference type="Proteomes" id="UP000078397">
    <property type="component" value="Unassembled WGS sequence"/>
</dbReference>
<dbReference type="EMBL" id="LSBJ02000005">
    <property type="protein sequence ID" value="OAQ64345.1"/>
    <property type="molecule type" value="Genomic_DNA"/>
</dbReference>
<organism evidence="1 2">
    <name type="scientific">Pochonia chlamydosporia 170</name>
    <dbReference type="NCBI Taxonomy" id="1380566"/>
    <lineage>
        <taxon>Eukaryota</taxon>
        <taxon>Fungi</taxon>
        <taxon>Dikarya</taxon>
        <taxon>Ascomycota</taxon>
        <taxon>Pezizomycotina</taxon>
        <taxon>Sordariomycetes</taxon>
        <taxon>Hypocreomycetidae</taxon>
        <taxon>Hypocreales</taxon>
        <taxon>Clavicipitaceae</taxon>
        <taxon>Pochonia</taxon>
    </lineage>
</organism>
<keyword evidence="2" id="KW-1185">Reference proteome</keyword>
<protein>
    <submittedName>
        <fullName evidence="1">Uncharacterized protein</fullName>
    </submittedName>
</protein>
<dbReference type="OrthoDB" id="5359260at2759"/>
<reference evidence="1 2" key="1">
    <citation type="journal article" date="2016" name="PLoS Pathog.">
        <title>Biosynthesis of antibiotic leucinostatins in bio-control fungus Purpureocillium lilacinum and their inhibition on phytophthora revealed by genome mining.</title>
        <authorList>
            <person name="Wang G."/>
            <person name="Liu Z."/>
            <person name="Lin R."/>
            <person name="Li E."/>
            <person name="Mao Z."/>
            <person name="Ling J."/>
            <person name="Yang Y."/>
            <person name="Yin W.B."/>
            <person name="Xie B."/>
        </authorList>
    </citation>
    <scope>NUCLEOTIDE SEQUENCE [LARGE SCALE GENOMIC DNA]</scope>
    <source>
        <strain evidence="1">170</strain>
    </source>
</reference>
<name>A0A179FFG7_METCM</name>
<dbReference type="RefSeq" id="XP_018141659.1">
    <property type="nucleotide sequence ID" value="XM_018284790.1"/>
</dbReference>
<gene>
    <name evidence="1" type="ORF">VFPPC_05627</name>
</gene>
<comment type="caution">
    <text evidence="1">The sequence shown here is derived from an EMBL/GenBank/DDBJ whole genome shotgun (WGS) entry which is preliminary data.</text>
</comment>